<evidence type="ECO:0000256" key="1">
    <source>
        <dbReference type="SAM" id="MobiDB-lite"/>
    </source>
</evidence>
<feature type="signal peptide" evidence="2">
    <location>
        <begin position="1"/>
        <end position="25"/>
    </location>
</feature>
<protein>
    <recommendedName>
        <fullName evidence="5">Secreted protein</fullName>
    </recommendedName>
</protein>
<sequence>MKTISTLLLSAAAISLLSCSGGENAKYKDAVTTAPAPVTTAPAASAPAIQPASVAKNPEHGQPNHRCDIAVGAPLSAPPQPNLNAASPQFSPQARKAVAPANNPPHGEPGHVCM</sequence>
<keyword evidence="2" id="KW-0732">Signal</keyword>
<proteinExistence type="predicted"/>
<accession>A0A5C8J2K4</accession>
<evidence type="ECO:0000313" key="3">
    <source>
        <dbReference type="EMBL" id="TXK29866.1"/>
    </source>
</evidence>
<dbReference type="RefSeq" id="WP_147923610.1">
    <property type="nucleotide sequence ID" value="NZ_VRTY01000105.1"/>
</dbReference>
<organism evidence="3 4">
    <name type="scientific">Pontibacter qinzhouensis</name>
    <dbReference type="NCBI Taxonomy" id="2603253"/>
    <lineage>
        <taxon>Bacteria</taxon>
        <taxon>Pseudomonadati</taxon>
        <taxon>Bacteroidota</taxon>
        <taxon>Cytophagia</taxon>
        <taxon>Cytophagales</taxon>
        <taxon>Hymenobacteraceae</taxon>
        <taxon>Pontibacter</taxon>
    </lineage>
</organism>
<feature type="region of interest" description="Disordered" evidence="1">
    <location>
        <begin position="39"/>
        <end position="114"/>
    </location>
</feature>
<comment type="caution">
    <text evidence="3">The sequence shown here is derived from an EMBL/GenBank/DDBJ whole genome shotgun (WGS) entry which is preliminary data.</text>
</comment>
<keyword evidence="4" id="KW-1185">Reference proteome</keyword>
<evidence type="ECO:0000313" key="4">
    <source>
        <dbReference type="Proteomes" id="UP000321926"/>
    </source>
</evidence>
<reference evidence="3 4" key="1">
    <citation type="submission" date="2019-08" db="EMBL/GenBank/DDBJ databases">
        <authorList>
            <person name="Shi S."/>
        </authorList>
    </citation>
    <scope>NUCLEOTIDE SEQUENCE [LARGE SCALE GENOMIC DNA]</scope>
    <source>
        <strain evidence="3 4">GY10130</strain>
    </source>
</reference>
<gene>
    <name evidence="3" type="ORF">FVR03_20315</name>
</gene>
<dbReference type="AlphaFoldDB" id="A0A5C8J2K4"/>
<dbReference type="EMBL" id="VRTY01000105">
    <property type="protein sequence ID" value="TXK29866.1"/>
    <property type="molecule type" value="Genomic_DNA"/>
</dbReference>
<feature type="compositionally biased region" description="Polar residues" evidence="1">
    <location>
        <begin position="82"/>
        <end position="92"/>
    </location>
</feature>
<dbReference type="PROSITE" id="PS51257">
    <property type="entry name" value="PROKAR_LIPOPROTEIN"/>
    <property type="match status" value="1"/>
</dbReference>
<dbReference type="Proteomes" id="UP000321926">
    <property type="component" value="Unassembled WGS sequence"/>
</dbReference>
<evidence type="ECO:0008006" key="5">
    <source>
        <dbReference type="Google" id="ProtNLM"/>
    </source>
</evidence>
<name>A0A5C8J2K4_9BACT</name>
<feature type="compositionally biased region" description="Low complexity" evidence="1">
    <location>
        <begin position="39"/>
        <end position="55"/>
    </location>
</feature>
<feature type="chain" id="PRO_5022872566" description="Secreted protein" evidence="2">
    <location>
        <begin position="26"/>
        <end position="114"/>
    </location>
</feature>
<evidence type="ECO:0000256" key="2">
    <source>
        <dbReference type="SAM" id="SignalP"/>
    </source>
</evidence>
<dbReference type="OrthoDB" id="678557at2"/>